<evidence type="ECO:0000313" key="2">
    <source>
        <dbReference type="EMBL" id="CAD8252289.1"/>
    </source>
</evidence>
<gene>
    <name evidence="2" type="ORF">PPYR1160_LOCUS1781</name>
    <name evidence="3" type="ORF">PPYR1160_LOCUS1782</name>
</gene>
<evidence type="ECO:0000256" key="1">
    <source>
        <dbReference type="SAM" id="SignalP"/>
    </source>
</evidence>
<name>A0A6U0TVT1_9STRA</name>
<dbReference type="EMBL" id="HBEA01002396">
    <property type="protein sequence ID" value="CAD8252289.1"/>
    <property type="molecule type" value="Transcribed_RNA"/>
</dbReference>
<evidence type="ECO:0000313" key="3">
    <source>
        <dbReference type="EMBL" id="CAD8252290.1"/>
    </source>
</evidence>
<dbReference type="AlphaFoldDB" id="A0A6U0TVT1"/>
<reference evidence="3" key="1">
    <citation type="submission" date="2021-01" db="EMBL/GenBank/DDBJ databases">
        <authorList>
            <person name="Corre E."/>
            <person name="Pelletier E."/>
            <person name="Niang G."/>
            <person name="Scheremetjew M."/>
            <person name="Finn R."/>
            <person name="Kale V."/>
            <person name="Holt S."/>
            <person name="Cochrane G."/>
            <person name="Meng A."/>
            <person name="Brown T."/>
            <person name="Cohen L."/>
        </authorList>
    </citation>
    <scope>NUCLEOTIDE SEQUENCE</scope>
    <source>
        <strain evidence="3">CCMP2078</strain>
    </source>
</reference>
<proteinExistence type="predicted"/>
<feature type="chain" id="PRO_5036393785" evidence="1">
    <location>
        <begin position="20"/>
        <end position="211"/>
    </location>
</feature>
<feature type="signal peptide" evidence="1">
    <location>
        <begin position="1"/>
        <end position="19"/>
    </location>
</feature>
<protein>
    <submittedName>
        <fullName evidence="3">Uncharacterized protein</fullName>
    </submittedName>
</protein>
<organism evidence="3">
    <name type="scientific">Pinguiococcus pyrenoidosus</name>
    <dbReference type="NCBI Taxonomy" id="172671"/>
    <lineage>
        <taxon>Eukaryota</taxon>
        <taxon>Sar</taxon>
        <taxon>Stramenopiles</taxon>
        <taxon>Ochrophyta</taxon>
        <taxon>Pinguiophyceae</taxon>
        <taxon>Pinguiochrysidales</taxon>
        <taxon>Pinguiochrysidaceae</taxon>
        <taxon>Pinguiococcus</taxon>
    </lineage>
</organism>
<sequence>MSRVPHVLAALALPVLAAGWTPMSRRAALGAAFSAGLGLQGVTPALGAYGAAPRMQIQDAQRTPEAGETAGKAVFDAEARAVELQRKVCGEYERISSTVNAALEKGKAKDLRDAQSVLALSMGNIKGGMREVAKTLSGGDILVRDNGIAKFDYTGGTFTYKEVAQLPEDIFAAINAAYLDIGRKNVEAAKTQMAKADSAYASWLKLLPERR</sequence>
<dbReference type="EMBL" id="HBEA01002397">
    <property type="protein sequence ID" value="CAD8252290.1"/>
    <property type="molecule type" value="Transcribed_RNA"/>
</dbReference>
<keyword evidence="1" id="KW-0732">Signal</keyword>
<accession>A0A6U0TVT1</accession>